<accession>A0A4Y2CYA2</accession>
<dbReference type="EMBL" id="BGPR01000270">
    <property type="protein sequence ID" value="GBM09430.1"/>
    <property type="molecule type" value="Genomic_DNA"/>
</dbReference>
<keyword evidence="2" id="KW-1185">Reference proteome</keyword>
<reference evidence="1 2" key="1">
    <citation type="journal article" date="2019" name="Sci. Rep.">
        <title>Orb-weaving spider Araneus ventricosus genome elucidates the spidroin gene catalogue.</title>
        <authorList>
            <person name="Kono N."/>
            <person name="Nakamura H."/>
            <person name="Ohtoshi R."/>
            <person name="Moran D.A.P."/>
            <person name="Shinohara A."/>
            <person name="Yoshida Y."/>
            <person name="Fujiwara M."/>
            <person name="Mori M."/>
            <person name="Tomita M."/>
            <person name="Arakawa K."/>
        </authorList>
    </citation>
    <scope>NUCLEOTIDE SEQUENCE [LARGE SCALE GENOMIC DNA]</scope>
</reference>
<organism evidence="1 2">
    <name type="scientific">Araneus ventricosus</name>
    <name type="common">Orbweaver spider</name>
    <name type="synonym">Epeira ventricosa</name>
    <dbReference type="NCBI Taxonomy" id="182803"/>
    <lineage>
        <taxon>Eukaryota</taxon>
        <taxon>Metazoa</taxon>
        <taxon>Ecdysozoa</taxon>
        <taxon>Arthropoda</taxon>
        <taxon>Chelicerata</taxon>
        <taxon>Arachnida</taxon>
        <taxon>Araneae</taxon>
        <taxon>Araneomorphae</taxon>
        <taxon>Entelegynae</taxon>
        <taxon>Araneoidea</taxon>
        <taxon>Araneidae</taxon>
        <taxon>Araneus</taxon>
    </lineage>
</organism>
<evidence type="ECO:0000313" key="2">
    <source>
        <dbReference type="Proteomes" id="UP000499080"/>
    </source>
</evidence>
<sequence>MCPSAQRFSASIVRVSLGKQVKLQTEALKSKAYQCVPNVILQRFSTCGTHMYLWGNKNKTSNEALKSKLINCVQMSSLQAQEVLNLWYTYPWGETLKIKLQMKH</sequence>
<gene>
    <name evidence="1" type="ORF">AVEN_141364_1</name>
</gene>
<comment type="caution">
    <text evidence="1">The sequence shown here is derived from an EMBL/GenBank/DDBJ whole genome shotgun (WGS) entry which is preliminary data.</text>
</comment>
<name>A0A4Y2CYA2_ARAVE</name>
<evidence type="ECO:0000313" key="1">
    <source>
        <dbReference type="EMBL" id="GBM09430.1"/>
    </source>
</evidence>
<dbReference type="Proteomes" id="UP000499080">
    <property type="component" value="Unassembled WGS sequence"/>
</dbReference>
<dbReference type="AlphaFoldDB" id="A0A4Y2CYA2"/>
<proteinExistence type="predicted"/>
<protein>
    <submittedName>
        <fullName evidence="1">Uncharacterized protein</fullName>
    </submittedName>
</protein>